<gene>
    <name evidence="2" type="ORF">UFOPK3772_02314</name>
</gene>
<feature type="domain" description="Phosphomannose isomerase type I catalytic" evidence="1">
    <location>
        <begin position="2"/>
        <end position="62"/>
    </location>
</feature>
<dbReference type="InterPro" id="IPR011051">
    <property type="entry name" value="RmlC_Cupin_sf"/>
</dbReference>
<organism evidence="2">
    <name type="scientific">freshwater metagenome</name>
    <dbReference type="NCBI Taxonomy" id="449393"/>
    <lineage>
        <taxon>unclassified sequences</taxon>
        <taxon>metagenomes</taxon>
        <taxon>ecological metagenomes</taxon>
    </lineage>
</organism>
<dbReference type="Gene3D" id="2.60.120.10">
    <property type="entry name" value="Jelly Rolls"/>
    <property type="match status" value="2"/>
</dbReference>
<evidence type="ECO:0000313" key="2">
    <source>
        <dbReference type="EMBL" id="CAB4962612.1"/>
    </source>
</evidence>
<dbReference type="SUPFAM" id="SSF51182">
    <property type="entry name" value="RmlC-like cupins"/>
    <property type="match status" value="1"/>
</dbReference>
<sequence>MKLLAAGQPLSVQVHPRADLARRRWHDQQSAGAPQILADGNEKTELLVAVEPFEAFVGWRPVGEAAAVLSRIPSASAAAELLAAGDRIAAIRTLLAAEGLAEAVALLPRASIDAGLPAIECSAYETVAITYPGDQGALLTALLAHVSLDIGSAIYVPAGVPHSYIRGLGLEVMTTSDNVLRLGLTPKPIFADEAIEALDLDTAPQVIRRVIGEPIAPQGAPFEALLGRRLTGVRAADEADVDASQELAALEILREGRFRLCLAIEGTATVTTDAGSVVLNPGSAAVMSREESAARVSASGLVALVADCGITQTGVLLREH</sequence>
<dbReference type="Pfam" id="PF20511">
    <property type="entry name" value="PMI_typeI_cat"/>
    <property type="match status" value="1"/>
</dbReference>
<dbReference type="AlphaFoldDB" id="A0A6J7L6U8"/>
<dbReference type="InterPro" id="IPR016305">
    <property type="entry name" value="Mannose-6-P_Isomerase"/>
</dbReference>
<protein>
    <submittedName>
        <fullName evidence="2">Unannotated protein</fullName>
    </submittedName>
</protein>
<dbReference type="GO" id="GO:0009298">
    <property type="term" value="P:GDP-mannose biosynthetic process"/>
    <property type="evidence" value="ECO:0007669"/>
    <property type="project" value="InterPro"/>
</dbReference>
<dbReference type="PANTHER" id="PTHR10309">
    <property type="entry name" value="MANNOSE-6-PHOSPHATE ISOMERASE"/>
    <property type="match status" value="1"/>
</dbReference>
<reference evidence="2" key="1">
    <citation type="submission" date="2020-05" db="EMBL/GenBank/DDBJ databases">
        <authorList>
            <person name="Chiriac C."/>
            <person name="Salcher M."/>
            <person name="Ghai R."/>
            <person name="Kavagutti S V."/>
        </authorList>
    </citation>
    <scope>NUCLEOTIDE SEQUENCE</scope>
</reference>
<dbReference type="InterPro" id="IPR046457">
    <property type="entry name" value="PMI_typeI_cat"/>
</dbReference>
<dbReference type="GO" id="GO:0005829">
    <property type="term" value="C:cytosol"/>
    <property type="evidence" value="ECO:0007669"/>
    <property type="project" value="TreeGrafter"/>
</dbReference>
<evidence type="ECO:0000259" key="1">
    <source>
        <dbReference type="Pfam" id="PF20511"/>
    </source>
</evidence>
<accession>A0A6J7L6U8</accession>
<dbReference type="EMBL" id="CAFBNE010000084">
    <property type="protein sequence ID" value="CAB4962612.1"/>
    <property type="molecule type" value="Genomic_DNA"/>
</dbReference>
<dbReference type="PANTHER" id="PTHR10309:SF0">
    <property type="entry name" value="MANNOSE-6-PHOSPHATE ISOMERASE"/>
    <property type="match status" value="1"/>
</dbReference>
<dbReference type="InterPro" id="IPR014710">
    <property type="entry name" value="RmlC-like_jellyroll"/>
</dbReference>
<name>A0A6J7L6U8_9ZZZZ</name>
<proteinExistence type="predicted"/>
<dbReference type="PRINTS" id="PR00714">
    <property type="entry name" value="MAN6PISMRASE"/>
</dbReference>
<dbReference type="GO" id="GO:0008270">
    <property type="term" value="F:zinc ion binding"/>
    <property type="evidence" value="ECO:0007669"/>
    <property type="project" value="InterPro"/>
</dbReference>
<dbReference type="GO" id="GO:0004476">
    <property type="term" value="F:mannose-6-phosphate isomerase activity"/>
    <property type="evidence" value="ECO:0007669"/>
    <property type="project" value="InterPro"/>
</dbReference>